<sequence length="750" mass="86069">MVAVKPSLVIKAVAGIIQQESKGICKPGSGTLLRKKNDFLSFSWEALNKELSVTCPNLINIMSSVVSDVPLQMDNKSLHHMLVSIAVGLHARNQEMSVVQYIIGFILTHGGCTLRDIERLSSIGVTVHPRTVQNRLMTWHDSLDKEILSIRDSWANGGSEKFQIIGDNWDKNILPSYRTSEQKTLSLHLFNVIAVVDRVPTDHMQNMSPPNIEELDYSKYFPSTGEQNILLAEMTFLFAHSVLSNLPKLEEHFKQIYPKHLDHKYSTYCGIKTTQFPLGLYRCNENKTAELIQLLKDLTQKYVPQLDGEIVEEVFFGGDRLTDERVQCAQAAMSNAETPKQRLEGFISKTEDFHRLMNFLEAIYKMTFSTKSAQDRGTVYYYRNLLNARDVKGKVKNAYRPHKMLYYSILDAVCLLFFLDELEIDVDSEIPLPSNFSNLTDDEQIQWLNEVCSRILRKYFFDESSDLFEQLRDIAGNPDHPENYWVQNFEDKRIRCHFCPKTYAYVGSLKAHESSVHNVTVGKQSQLSKKTDDDADQLQDYVFMLFKLVMLHKNLDSAVDMGDGERSVRSAKYELPVYNKTNKTKYSIGSIHLTALTSGLLPAGQEERLIANRFINLQGGRNNIALDEFVEMLNRDSKVACSGHQTADSIVQHSKEYPHIINIAKHYDIVSGIKGKKGFHHLPSYRQDVKTILKDLLELHVLEHTPKRSLHCRDLHSERNPFNNAYQGLSTMIYRHRPMFPFRRLRDPHI</sequence>
<evidence type="ECO:0000259" key="1">
    <source>
        <dbReference type="PROSITE" id="PS00028"/>
    </source>
</evidence>
<dbReference type="KEGG" id="cvn:111115212"/>
<dbReference type="InterPro" id="IPR013087">
    <property type="entry name" value="Znf_C2H2_type"/>
</dbReference>
<feature type="domain" description="C2H2-type" evidence="1">
    <location>
        <begin position="496"/>
        <end position="517"/>
    </location>
</feature>
<keyword evidence="2" id="KW-1185">Reference proteome</keyword>
<dbReference type="AlphaFoldDB" id="A0A8B8C1X2"/>
<dbReference type="Proteomes" id="UP000694844">
    <property type="component" value="Chromosome 9"/>
</dbReference>
<dbReference type="InterPro" id="IPR046496">
    <property type="entry name" value="DUF6589"/>
</dbReference>
<dbReference type="GeneID" id="111115212"/>
<dbReference type="Pfam" id="PF20231">
    <property type="entry name" value="DUF6589"/>
    <property type="match status" value="1"/>
</dbReference>
<evidence type="ECO:0000313" key="2">
    <source>
        <dbReference type="Proteomes" id="UP000694844"/>
    </source>
</evidence>
<dbReference type="PROSITE" id="PS00028">
    <property type="entry name" value="ZINC_FINGER_C2H2_1"/>
    <property type="match status" value="1"/>
</dbReference>
<evidence type="ECO:0000313" key="3">
    <source>
        <dbReference type="RefSeq" id="XP_022309580.1"/>
    </source>
</evidence>
<dbReference type="OrthoDB" id="6135889at2759"/>
<organism evidence="2 3">
    <name type="scientific">Crassostrea virginica</name>
    <name type="common">Eastern oyster</name>
    <dbReference type="NCBI Taxonomy" id="6565"/>
    <lineage>
        <taxon>Eukaryota</taxon>
        <taxon>Metazoa</taxon>
        <taxon>Spiralia</taxon>
        <taxon>Lophotrochozoa</taxon>
        <taxon>Mollusca</taxon>
        <taxon>Bivalvia</taxon>
        <taxon>Autobranchia</taxon>
        <taxon>Pteriomorphia</taxon>
        <taxon>Ostreida</taxon>
        <taxon>Ostreoidea</taxon>
        <taxon>Ostreidae</taxon>
        <taxon>Crassostrea</taxon>
    </lineage>
</organism>
<dbReference type="RefSeq" id="XP_022309580.1">
    <property type="nucleotide sequence ID" value="XM_022453872.1"/>
</dbReference>
<reference evidence="3" key="1">
    <citation type="submission" date="2025-08" db="UniProtKB">
        <authorList>
            <consortium name="RefSeq"/>
        </authorList>
    </citation>
    <scope>IDENTIFICATION</scope>
    <source>
        <tissue evidence="3">Whole sample</tissue>
    </source>
</reference>
<name>A0A8B8C1X2_CRAVI</name>
<accession>A0A8B8C1X2</accession>
<gene>
    <name evidence="3" type="primary">LOC111115212</name>
</gene>
<proteinExistence type="predicted"/>
<protein>
    <submittedName>
        <fullName evidence="3">Uncharacterized protein LOC111115212</fullName>
    </submittedName>
</protein>